<reference evidence="3" key="1">
    <citation type="submission" date="2016-09" db="EMBL/GenBank/DDBJ databases">
        <authorList>
            <person name="Jeantristanb JTB J.-T."/>
            <person name="Ricardo R."/>
        </authorList>
    </citation>
    <scope>NUCLEOTIDE SEQUENCE [LARGE SCALE GENOMIC DNA]</scope>
</reference>
<proteinExistence type="predicted"/>
<dbReference type="AlphaFoldDB" id="A0A238FP72"/>
<name>A0A238FP72_9BASI</name>
<dbReference type="Proteomes" id="UP000198372">
    <property type="component" value="Unassembled WGS sequence"/>
</dbReference>
<dbReference type="EMBL" id="FMSP01000024">
    <property type="protein sequence ID" value="SCV74985.1"/>
    <property type="molecule type" value="Genomic_DNA"/>
</dbReference>
<feature type="region of interest" description="Disordered" evidence="1">
    <location>
        <begin position="692"/>
        <end position="716"/>
    </location>
</feature>
<dbReference type="OrthoDB" id="2535935at2759"/>
<organism evidence="2 3">
    <name type="scientific">Microbotryum intermedium</name>
    <dbReference type="NCBI Taxonomy" id="269621"/>
    <lineage>
        <taxon>Eukaryota</taxon>
        <taxon>Fungi</taxon>
        <taxon>Dikarya</taxon>
        <taxon>Basidiomycota</taxon>
        <taxon>Pucciniomycotina</taxon>
        <taxon>Microbotryomycetes</taxon>
        <taxon>Microbotryales</taxon>
        <taxon>Microbotryaceae</taxon>
        <taxon>Microbotryum</taxon>
    </lineage>
</organism>
<evidence type="ECO:0000313" key="3">
    <source>
        <dbReference type="Proteomes" id="UP000198372"/>
    </source>
</evidence>
<feature type="region of interest" description="Disordered" evidence="1">
    <location>
        <begin position="603"/>
        <end position="630"/>
    </location>
</feature>
<accession>A0A238FP72</accession>
<feature type="compositionally biased region" description="Polar residues" evidence="1">
    <location>
        <begin position="697"/>
        <end position="714"/>
    </location>
</feature>
<feature type="region of interest" description="Disordered" evidence="1">
    <location>
        <begin position="86"/>
        <end position="105"/>
    </location>
</feature>
<keyword evidence="3" id="KW-1185">Reference proteome</keyword>
<evidence type="ECO:0000313" key="2">
    <source>
        <dbReference type="EMBL" id="SCV74985.1"/>
    </source>
</evidence>
<protein>
    <submittedName>
        <fullName evidence="2">BQ2448_8014 protein</fullName>
    </submittedName>
</protein>
<gene>
    <name evidence="2" type="ORF">BQ2448_8014</name>
</gene>
<evidence type="ECO:0000256" key="1">
    <source>
        <dbReference type="SAM" id="MobiDB-lite"/>
    </source>
</evidence>
<dbReference type="STRING" id="269621.A0A238FP72"/>
<sequence length="831" mass="93039">MPRADLLSVRFSSLHPSPASALFEKRRVMRLQAWRGRPPLKPPPIPVPIPTRGSCNAFWTSASLRSSSSAASAAATAAAADVLGDDDASTNELDTNEGATRRRHRSVSNNSFFTRIYHRFGVTQPFETAAPSPQPPAPEQLLDRLLSSLPRMSNSSSPVRLQHRSRDDVQQELHAWKRACAAAYVALDGPLRDSPSLQQHERIIKVVAHTLQLLIRTDQVHAAAELDKAFFTLSPNVVVPFPLSLNTKAARAIVQQDQQARQALARDRSSSVDGDTNLPPPWLLTSGVGLGLYRGNISMAWMQSLALRLDSRAYETLDSFGQLLALLHDEQGHTSQGIDPHIVAFLVRKAPQLEKRLCELGASEEDARAEMSRMIIAIRNRTEFEDDLVVRLSVVESALQRLEQGLWDQDLFDQVEQDVRKLIDETEDTGADELDSSEELVAPRGELLTTTVEVAAETPTELVHQRAHILSASIRFVLYRGQAVLAPDHATDGARALHLTRMQFRQSISTSAQLYEKLLQLLPLVSHSSQELVTMRERQSGALYRILWASIASSDHGHHQRQCTAPTSEYDDHPTMTWDPHTLQQTLHAVSLTRLALAEVPLDPSDLLQRPPRPQSSRSRRNQIRTPFPDPRIIGISTEYWRQLLTILCLPAALSRRSPPRSPATRPPWIVLKRTLETILLTRRYDTSRRSLIPSKKSPQNIGQASSSSTSLNPTDLGRSIRHFEKPLFVTRSFTYHLVRAVLLGGSDLTRPDEGSASTRLDWFLDWVDAWCETCGNESRKGLVKEALFEVVRKEAQSQVGFPRRREVEEVVRKWSVEEINSDRARDSDAS</sequence>